<feature type="domain" description="Glycoside hydrolase family 20 catalytic" evidence="4">
    <location>
        <begin position="191"/>
        <end position="351"/>
    </location>
</feature>
<dbReference type="Proteomes" id="UP001519343">
    <property type="component" value="Unassembled WGS sequence"/>
</dbReference>
<keyword evidence="3" id="KW-0326">Glycosidase</keyword>
<dbReference type="Pfam" id="PF00728">
    <property type="entry name" value="Glyco_hydro_20"/>
    <property type="match status" value="1"/>
</dbReference>
<dbReference type="PANTHER" id="PTHR21040:SF8">
    <property type="entry name" value="BCDNA.GH04120"/>
    <property type="match status" value="1"/>
</dbReference>
<proteinExistence type="inferred from homology"/>
<evidence type="ECO:0000259" key="4">
    <source>
        <dbReference type="Pfam" id="PF00728"/>
    </source>
</evidence>
<comment type="similarity">
    <text evidence="1">Belongs to the glycosyl hydrolase 20 family.</text>
</comment>
<dbReference type="InterPro" id="IPR029018">
    <property type="entry name" value="Hex-like_dom2"/>
</dbReference>
<evidence type="ECO:0000256" key="2">
    <source>
        <dbReference type="ARBA" id="ARBA00022801"/>
    </source>
</evidence>
<dbReference type="Pfam" id="PF02838">
    <property type="entry name" value="Glyco_hydro_20b"/>
    <property type="match status" value="1"/>
</dbReference>
<evidence type="ECO:0000313" key="6">
    <source>
        <dbReference type="EMBL" id="MBP1931070.1"/>
    </source>
</evidence>
<organism evidence="6 7">
    <name type="scientific">Ammoniphilus resinae</name>
    <dbReference type="NCBI Taxonomy" id="861532"/>
    <lineage>
        <taxon>Bacteria</taxon>
        <taxon>Bacillati</taxon>
        <taxon>Bacillota</taxon>
        <taxon>Bacilli</taxon>
        <taxon>Bacillales</taxon>
        <taxon>Paenibacillaceae</taxon>
        <taxon>Aneurinibacillus group</taxon>
        <taxon>Ammoniphilus</taxon>
    </lineage>
</organism>
<dbReference type="InterPro" id="IPR017853">
    <property type="entry name" value="GH"/>
</dbReference>
<dbReference type="Gene3D" id="3.20.20.80">
    <property type="entry name" value="Glycosidases"/>
    <property type="match status" value="1"/>
</dbReference>
<evidence type="ECO:0008006" key="8">
    <source>
        <dbReference type="Google" id="ProtNLM"/>
    </source>
</evidence>
<keyword evidence="2" id="KW-0378">Hydrolase</keyword>
<reference evidence="6 7" key="1">
    <citation type="submission" date="2021-03" db="EMBL/GenBank/DDBJ databases">
        <title>Genomic Encyclopedia of Type Strains, Phase IV (KMG-IV): sequencing the most valuable type-strain genomes for metagenomic binning, comparative biology and taxonomic classification.</title>
        <authorList>
            <person name="Goeker M."/>
        </authorList>
    </citation>
    <scope>NUCLEOTIDE SEQUENCE [LARGE SCALE GENOMIC DNA]</scope>
    <source>
        <strain evidence="6 7">DSM 24738</strain>
    </source>
</reference>
<dbReference type="InterPro" id="IPR015882">
    <property type="entry name" value="HEX_bac_N"/>
</dbReference>
<dbReference type="SUPFAM" id="SSF51445">
    <property type="entry name" value="(Trans)glycosidases"/>
    <property type="match status" value="1"/>
</dbReference>
<evidence type="ECO:0000259" key="5">
    <source>
        <dbReference type="Pfam" id="PF02838"/>
    </source>
</evidence>
<evidence type="ECO:0000256" key="1">
    <source>
        <dbReference type="ARBA" id="ARBA00006285"/>
    </source>
</evidence>
<dbReference type="Gene3D" id="3.30.379.10">
    <property type="entry name" value="Chitobiase/beta-hexosaminidase domain 2-like"/>
    <property type="match status" value="1"/>
</dbReference>
<gene>
    <name evidence="6" type="ORF">J2Z37_001067</name>
</gene>
<dbReference type="SUPFAM" id="SSF55545">
    <property type="entry name" value="beta-N-acetylhexosaminidase-like domain"/>
    <property type="match status" value="1"/>
</dbReference>
<evidence type="ECO:0000256" key="3">
    <source>
        <dbReference type="ARBA" id="ARBA00023295"/>
    </source>
</evidence>
<dbReference type="InterPro" id="IPR038901">
    <property type="entry name" value="HEXDC-like"/>
</dbReference>
<name>A0ABS4GLC0_9BACL</name>
<sequence>MNWLLPAPKSVNKTGDEFVPHLWRYIQFPKELTTAVNEVLQLAKEKWDTSFIKKNRGSDDQIYTFWLGTLEDPIGMQQTREDNQIPYDKQDAYFLHVQREGIFAYSASLAGLFYALQTLKQIIIQNKWYEQKIIDWSDLLWRGVHVDSKGERPGYEGLKKTIKEWSHYKINLVLFEYEATFPYIRQPEIVGPDAYTTHEIEELQQLARDHFITIIPLVQSIGHVEYILQNPHYALLRENGEITQFCSSQEYVFQLIGELIEEVAEAHPNSPWIHIGGDEAWYLGGCTDCADIAAKHGAARLYIDHMNKVVQLVKDTGKRPIIWDDVLRRMENREEIERLDRSCIIHYWDYQTCGNPLNTDWIRYLQSLGFQVIGGAAMRGASGMDSSCPNFKQRYRNVKDWGFTANRLALPGVIATSWGRYGTLKPLIEPFDLGWYGALAAGEHFWNTKGIQKDDFNQRFDQVFLGGTNHDFPKWLKRFEKGLPYKSTWFDRRYAVSGSLSGNFLSLLDLMWKWRSEEQFFSRKLELLEARLYRVEEELFPDWERWRMSDRTEELKDHILNFASELHPALVDIVGQRWANEYIRAFTQKYLFRVENLFKSFVPPTPRQPETLVKIGTDYG</sequence>
<protein>
    <recommendedName>
        <fullName evidence="8">Beta-N-acetylhexosaminidase</fullName>
    </recommendedName>
</protein>
<dbReference type="EMBL" id="JAGGKT010000002">
    <property type="protein sequence ID" value="MBP1931070.1"/>
    <property type="molecule type" value="Genomic_DNA"/>
</dbReference>
<dbReference type="PANTHER" id="PTHR21040">
    <property type="entry name" value="BCDNA.GH04120"/>
    <property type="match status" value="1"/>
</dbReference>
<comment type="caution">
    <text evidence="6">The sequence shown here is derived from an EMBL/GenBank/DDBJ whole genome shotgun (WGS) entry which is preliminary data.</text>
</comment>
<dbReference type="InterPro" id="IPR015883">
    <property type="entry name" value="Glyco_hydro_20_cat"/>
</dbReference>
<feature type="domain" description="Beta-hexosaminidase bacterial type N-terminal" evidence="5">
    <location>
        <begin position="4"/>
        <end position="127"/>
    </location>
</feature>
<accession>A0ABS4GLC0</accession>
<dbReference type="RefSeq" id="WP_209809166.1">
    <property type="nucleotide sequence ID" value="NZ_JAGGKT010000002.1"/>
</dbReference>
<evidence type="ECO:0000313" key="7">
    <source>
        <dbReference type="Proteomes" id="UP001519343"/>
    </source>
</evidence>
<keyword evidence="7" id="KW-1185">Reference proteome</keyword>